<feature type="compositionally biased region" description="Polar residues" evidence="1">
    <location>
        <begin position="357"/>
        <end position="371"/>
    </location>
</feature>
<evidence type="ECO:0000313" key="3">
    <source>
        <dbReference type="EMBL" id="CAJ1079668.1"/>
    </source>
</evidence>
<proteinExistence type="predicted"/>
<feature type="compositionally biased region" description="Polar residues" evidence="1">
    <location>
        <begin position="1044"/>
        <end position="1069"/>
    </location>
</feature>
<dbReference type="EMBL" id="OY660881">
    <property type="protein sequence ID" value="CAJ1079668.1"/>
    <property type="molecule type" value="Genomic_DNA"/>
</dbReference>
<reference evidence="3" key="1">
    <citation type="submission" date="2023-08" db="EMBL/GenBank/DDBJ databases">
        <authorList>
            <person name="Alioto T."/>
            <person name="Alioto T."/>
            <person name="Gomez Garrido J."/>
        </authorList>
    </citation>
    <scope>NUCLEOTIDE SEQUENCE</scope>
</reference>
<accession>A0AAV1H1L1</accession>
<protein>
    <submittedName>
        <fullName evidence="3">Proteoglycan 4</fullName>
    </submittedName>
</protein>
<feature type="region of interest" description="Disordered" evidence="1">
    <location>
        <begin position="282"/>
        <end position="309"/>
    </location>
</feature>
<feature type="compositionally biased region" description="Polar residues" evidence="1">
    <location>
        <begin position="44"/>
        <end position="53"/>
    </location>
</feature>
<dbReference type="PANTHER" id="PTHR47743:SF1">
    <property type="entry name" value="CRACD-LIKE PROTEIN"/>
    <property type="match status" value="1"/>
</dbReference>
<feature type="compositionally biased region" description="Basic and acidic residues" evidence="1">
    <location>
        <begin position="234"/>
        <end position="244"/>
    </location>
</feature>
<feature type="region of interest" description="Disordered" evidence="1">
    <location>
        <begin position="1"/>
        <end position="260"/>
    </location>
</feature>
<feature type="compositionally biased region" description="Basic and acidic residues" evidence="1">
    <location>
        <begin position="509"/>
        <end position="525"/>
    </location>
</feature>
<feature type="compositionally biased region" description="Basic and acidic residues" evidence="1">
    <location>
        <begin position="944"/>
        <end position="957"/>
    </location>
</feature>
<feature type="region of interest" description="Disordered" evidence="1">
    <location>
        <begin position="460"/>
        <end position="658"/>
    </location>
</feature>
<sequence length="1088" mass="117723">MASVSGDAEGSTEDVTGRKKSKLKSLKTRIFGRSKRGSVKKNPKLSQSESDITSGKGLGSEEDLSCPQGMMPSRALSHDSIFIDDQDLNEGEPARVSSQENVQGRIKALQVKLQQQKMHLGPPPLVLPRRPEDPDGRSDEDNLSGSPAEISNTSPQSSHLISPIPKPSPTKYQTLPAPSTTSVDESPSDFSSPAQLTPRLDTSAARHRMSVKPRNQRAGSKKKIGDSDSLNNIDHPDSDSDKEQQPNPQEKVALETQVGETVAPSTVQILSSKLPEVVPITSEAENKSKRAISSQPDQIPHETVPPVPSQILRVKGHRIGEVVSGQRPQSCILPSEMKDKIDESFEISLMSRDKRNTLNSSSSGDQRSSIACSEETFRSTSPQQVQYEAEGTLVIKRSSQGTGSFHFSVTTTKNIDGERPRSDSFEGVLEKAEGRHRYEKKPILSTKEKEELRELQLRGATSAAGRLRQGATQQTGSDFLIDKRESLKRVEPVAPSTGETTDTAAAQEGVKDEEEKQEAQQEDGKLSFGIKLRSTSQSTRLRSESTSSQNTAVSEEQGDKTKVEEMSNNTSNKSRSQNTIPSAPLNSGDLRQADQTLPGISSPVKKTPPSADSPRIMPTEVQTVAKVETSSFNLIDTESIPAAPQEPPPSPHSSSSDVSWMSLAMEKTKSFQQLFTRFPRDFSGTAPRPQAQVPPVSQAPTQSVVQVHAQTLKMQQNMAPLEAPKQPPADAVKADTVQSKGQVQIVKPSSVAVQQKTSMTSPVKSQPLREPFPLKQTSQFQPPLNTTPSAPHQTLKTTAQSPLHSATKTQTPSQPIQPPLHSAIKTQTPSQPVQPSLHSATKISIPSQPIQPPVQSATKIQTPSQPTQPPSQSATKTLISPFAKGGTTQSLAQSYLSSGQQQQQQPPWSNRALQSTNQFKSTTPAPSSVPAAPSAASPAPDSAPEEKKETTVQEKEPAPVSVSQRAAFLEKRTERISPPATKGVELRKAQTEAQTSGETPAPAKASQLIRDTKPEGRPWVRPAESSPTKIPDRPHDDKWPKKNVVSSPARSLSPTVPSPIQSMSDSGQPSWMELAKRKSMAWSDKSMD</sequence>
<name>A0AAV1H1L1_XYRNO</name>
<feature type="compositionally biased region" description="Low complexity" evidence="1">
    <location>
        <begin position="889"/>
        <end position="905"/>
    </location>
</feature>
<feature type="compositionally biased region" description="Polar residues" evidence="1">
    <location>
        <begin position="566"/>
        <end position="585"/>
    </location>
</feature>
<dbReference type="Pfam" id="PF15262">
    <property type="entry name" value="DUF4592"/>
    <property type="match status" value="1"/>
</dbReference>
<dbReference type="PANTHER" id="PTHR47743">
    <property type="entry name" value="KIAA1210 / KIAA1211 FAMILY MEMBER"/>
    <property type="match status" value="1"/>
</dbReference>
<feature type="compositionally biased region" description="Basic and acidic residues" evidence="1">
    <location>
        <begin position="129"/>
        <end position="140"/>
    </location>
</feature>
<feature type="compositionally biased region" description="Low complexity" evidence="1">
    <location>
        <begin position="532"/>
        <end position="549"/>
    </location>
</feature>
<feature type="region of interest" description="Disordered" evidence="1">
    <location>
        <begin position="350"/>
        <end position="386"/>
    </location>
</feature>
<feature type="compositionally biased region" description="Low complexity" evidence="1">
    <location>
        <begin position="685"/>
        <end position="704"/>
    </location>
</feature>
<feature type="compositionally biased region" description="Low complexity" evidence="1">
    <location>
        <begin position="843"/>
        <end position="873"/>
    </location>
</feature>
<evidence type="ECO:0000313" key="4">
    <source>
        <dbReference type="Proteomes" id="UP001178508"/>
    </source>
</evidence>
<feature type="compositionally biased region" description="Basic and acidic residues" evidence="1">
    <location>
        <begin position="1030"/>
        <end position="1040"/>
    </location>
</feature>
<feature type="compositionally biased region" description="Polar residues" evidence="1">
    <location>
        <begin position="170"/>
        <end position="195"/>
    </location>
</feature>
<keyword evidence="4" id="KW-1185">Reference proteome</keyword>
<dbReference type="Proteomes" id="UP001178508">
    <property type="component" value="Chromosome 18"/>
</dbReference>
<feature type="compositionally biased region" description="Polar residues" evidence="1">
    <location>
        <begin position="751"/>
        <end position="764"/>
    </location>
</feature>
<feature type="region of interest" description="Disordered" evidence="1">
    <location>
        <begin position="680"/>
        <end position="704"/>
    </location>
</feature>
<dbReference type="AlphaFoldDB" id="A0AAV1H1L1"/>
<feature type="compositionally biased region" description="Polar residues" evidence="1">
    <location>
        <begin position="775"/>
        <end position="814"/>
    </location>
</feature>
<feature type="compositionally biased region" description="Polar residues" evidence="1">
    <location>
        <begin position="906"/>
        <end position="923"/>
    </location>
</feature>
<feature type="domain" description="DUF4592" evidence="2">
    <location>
        <begin position="116"/>
        <end position="220"/>
    </location>
</feature>
<gene>
    <name evidence="3" type="ORF">XNOV1_A030434</name>
</gene>
<feature type="compositionally biased region" description="Basic residues" evidence="1">
    <location>
        <begin position="205"/>
        <end position="222"/>
    </location>
</feature>
<dbReference type="InterPro" id="IPR026713">
    <property type="entry name" value="CRACD-like"/>
</dbReference>
<organism evidence="3 4">
    <name type="scientific">Xyrichtys novacula</name>
    <name type="common">Pearly razorfish</name>
    <name type="synonym">Hemipteronotus novacula</name>
    <dbReference type="NCBI Taxonomy" id="13765"/>
    <lineage>
        <taxon>Eukaryota</taxon>
        <taxon>Metazoa</taxon>
        <taxon>Chordata</taxon>
        <taxon>Craniata</taxon>
        <taxon>Vertebrata</taxon>
        <taxon>Euteleostomi</taxon>
        <taxon>Actinopterygii</taxon>
        <taxon>Neopterygii</taxon>
        <taxon>Teleostei</taxon>
        <taxon>Neoteleostei</taxon>
        <taxon>Acanthomorphata</taxon>
        <taxon>Eupercaria</taxon>
        <taxon>Labriformes</taxon>
        <taxon>Labridae</taxon>
        <taxon>Xyrichtys</taxon>
    </lineage>
</organism>
<feature type="compositionally biased region" description="Polar residues" evidence="1">
    <location>
        <begin position="824"/>
        <end position="842"/>
    </location>
</feature>
<evidence type="ECO:0000256" key="1">
    <source>
        <dbReference type="SAM" id="MobiDB-lite"/>
    </source>
</evidence>
<feature type="compositionally biased region" description="Polar residues" evidence="1">
    <location>
        <begin position="143"/>
        <end position="160"/>
    </location>
</feature>
<evidence type="ECO:0000259" key="2">
    <source>
        <dbReference type="Pfam" id="PF15262"/>
    </source>
</evidence>
<feature type="compositionally biased region" description="Basic and acidic residues" evidence="1">
    <location>
        <begin position="480"/>
        <end position="491"/>
    </location>
</feature>
<feature type="compositionally biased region" description="Low complexity" evidence="1">
    <location>
        <begin position="924"/>
        <end position="942"/>
    </location>
</feature>
<feature type="region of interest" description="Disordered" evidence="1">
    <location>
        <begin position="722"/>
        <end position="1088"/>
    </location>
</feature>
<feature type="compositionally biased region" description="Basic residues" evidence="1">
    <location>
        <begin position="18"/>
        <end position="43"/>
    </location>
</feature>
<dbReference type="InterPro" id="IPR028030">
    <property type="entry name" value="DUF4592"/>
</dbReference>